<dbReference type="PANTHER" id="PTHR43300">
    <property type="entry name" value="ACETYLTRANSFERASE"/>
    <property type="match status" value="1"/>
</dbReference>
<evidence type="ECO:0000313" key="2">
    <source>
        <dbReference type="EMBL" id="SEH17086.1"/>
    </source>
</evidence>
<sequence length="248" mass="27185">MSLGMLVERSVSLLGYPPPTHELLNRYAESVTLDIAPSARISMGCLLRGEVTLEPQTRLSRGCVLGGDVTVKKRTNLEPNCDLIGDVEIGKYCAIARESTFQQTNHRMSQPSMQIRFYDEVLDSDLPPTAEGPITVGNDVWIGTGATILSGVTVGDGAVIGAGSVVTSDVEPYAVVAGVPAERINWRFPDGVREALLALEWWEWDEETMRANREFFERELNALEDIPRSIVEKHGALDAETRPTSALE</sequence>
<dbReference type="InterPro" id="IPR018357">
    <property type="entry name" value="Hexapep_transf_CS"/>
</dbReference>
<dbReference type="InterPro" id="IPR011004">
    <property type="entry name" value="Trimer_LpxA-like_sf"/>
</dbReference>
<accession>A0A1H6G1X1</accession>
<dbReference type="AlphaFoldDB" id="A0A1H6G1X1"/>
<dbReference type="CDD" id="cd03349">
    <property type="entry name" value="LbH_XAT"/>
    <property type="match status" value="1"/>
</dbReference>
<dbReference type="InterPro" id="IPR050179">
    <property type="entry name" value="Trans_hexapeptide_repeat"/>
</dbReference>
<name>A0A1H6G1X1_9EURY</name>
<dbReference type="SUPFAM" id="SSF51161">
    <property type="entry name" value="Trimeric LpxA-like enzymes"/>
    <property type="match status" value="1"/>
</dbReference>
<dbReference type="OrthoDB" id="1475at2157"/>
<dbReference type="Gene3D" id="2.160.10.10">
    <property type="entry name" value="Hexapeptide repeat proteins"/>
    <property type="match status" value="1"/>
</dbReference>
<gene>
    <name evidence="2" type="ORF">SAMN04487967_2969</name>
</gene>
<evidence type="ECO:0000256" key="1">
    <source>
        <dbReference type="ARBA" id="ARBA00022679"/>
    </source>
</evidence>
<dbReference type="Pfam" id="PF00132">
    <property type="entry name" value="Hexapep"/>
    <property type="match status" value="1"/>
</dbReference>
<keyword evidence="1 2" id="KW-0808">Transferase</keyword>
<dbReference type="EMBL" id="FNWL01000003">
    <property type="protein sequence ID" value="SEH17086.1"/>
    <property type="molecule type" value="Genomic_DNA"/>
</dbReference>
<proteinExistence type="predicted"/>
<dbReference type="InterPro" id="IPR001451">
    <property type="entry name" value="Hexapep"/>
</dbReference>
<dbReference type="RefSeq" id="WP_090507751.1">
    <property type="nucleotide sequence ID" value="NZ_FNWL01000003.1"/>
</dbReference>
<dbReference type="PROSITE" id="PS00101">
    <property type="entry name" value="HEXAPEP_TRANSFERASES"/>
    <property type="match status" value="1"/>
</dbReference>
<keyword evidence="3" id="KW-1185">Reference proteome</keyword>
<protein>
    <submittedName>
        <fullName evidence="2">Acetyltransferase (Isoleucine patch superfamily)</fullName>
    </submittedName>
</protein>
<reference evidence="3" key="1">
    <citation type="submission" date="2016-10" db="EMBL/GenBank/DDBJ databases">
        <authorList>
            <person name="Varghese N."/>
            <person name="Submissions S."/>
        </authorList>
    </citation>
    <scope>NUCLEOTIDE SEQUENCE [LARGE SCALE GENOMIC DNA]</scope>
    <source>
        <strain evidence="3">CGMCC 1.8981</strain>
    </source>
</reference>
<organism evidence="2 3">
    <name type="scientific">Natronorubrum sediminis</name>
    <dbReference type="NCBI Taxonomy" id="640943"/>
    <lineage>
        <taxon>Archaea</taxon>
        <taxon>Methanobacteriati</taxon>
        <taxon>Methanobacteriota</taxon>
        <taxon>Stenosarchaea group</taxon>
        <taxon>Halobacteria</taxon>
        <taxon>Halobacteriales</taxon>
        <taxon>Natrialbaceae</taxon>
        <taxon>Natronorubrum</taxon>
    </lineage>
</organism>
<dbReference type="GO" id="GO:0016740">
    <property type="term" value="F:transferase activity"/>
    <property type="evidence" value="ECO:0007669"/>
    <property type="project" value="UniProtKB-KW"/>
</dbReference>
<evidence type="ECO:0000313" key="3">
    <source>
        <dbReference type="Proteomes" id="UP000199112"/>
    </source>
</evidence>
<dbReference type="Proteomes" id="UP000199112">
    <property type="component" value="Unassembled WGS sequence"/>
</dbReference>